<feature type="transmembrane region" description="Helical" evidence="1">
    <location>
        <begin position="102"/>
        <end position="123"/>
    </location>
</feature>
<protein>
    <recommendedName>
        <fullName evidence="4">Signal peptidase I</fullName>
    </recommendedName>
</protein>
<feature type="transmembrane region" description="Helical" evidence="1">
    <location>
        <begin position="79"/>
        <end position="95"/>
    </location>
</feature>
<evidence type="ECO:0008006" key="4">
    <source>
        <dbReference type="Google" id="ProtNLM"/>
    </source>
</evidence>
<proteinExistence type="predicted"/>
<evidence type="ECO:0000256" key="1">
    <source>
        <dbReference type="SAM" id="Phobius"/>
    </source>
</evidence>
<dbReference type="AlphaFoldDB" id="A0A1I2MMR8"/>
<dbReference type="Pfam" id="PF18936">
    <property type="entry name" value="DUF5684"/>
    <property type="match status" value="1"/>
</dbReference>
<dbReference type="InterPro" id="IPR043739">
    <property type="entry name" value="DUF5684"/>
</dbReference>
<name>A0A1I2MMR8_9CLOT</name>
<keyword evidence="1" id="KW-0472">Membrane</keyword>
<dbReference type="STRING" id="1529.SAMN04487885_11581"/>
<feature type="transmembrane region" description="Helical" evidence="1">
    <location>
        <begin position="24"/>
        <end position="44"/>
    </location>
</feature>
<evidence type="ECO:0000313" key="3">
    <source>
        <dbReference type="Proteomes" id="UP000182135"/>
    </source>
</evidence>
<dbReference type="RefSeq" id="WP_233429149.1">
    <property type="nucleotide sequence ID" value="NZ_BAAACD010000038.1"/>
</dbReference>
<evidence type="ECO:0000313" key="2">
    <source>
        <dbReference type="EMBL" id="SFF92200.1"/>
    </source>
</evidence>
<dbReference type="eggNOG" id="COG0681">
    <property type="taxonomic scope" value="Bacteria"/>
</dbReference>
<keyword evidence="3" id="KW-1185">Reference proteome</keyword>
<sequence length="135" mass="15469">MISSFLLLIRSSNSFFPQFAQFSVYSVWLVLIFLISILPMWKIFEKAGQDGWKSIIPIYNTIILLKICGLSPWLVILSFIPYVKLILAIIIWYNLSKAFGKGIGFTLGLIFLDVIFLFILAFGSNEYNNPNVYDV</sequence>
<dbReference type="EMBL" id="FOOE01000015">
    <property type="protein sequence ID" value="SFF92200.1"/>
    <property type="molecule type" value="Genomic_DNA"/>
</dbReference>
<keyword evidence="1" id="KW-0812">Transmembrane</keyword>
<dbReference type="Proteomes" id="UP000182135">
    <property type="component" value="Unassembled WGS sequence"/>
</dbReference>
<accession>A0A1I2MMR8</accession>
<gene>
    <name evidence="2" type="ORF">SAMN04487885_11581</name>
</gene>
<keyword evidence="1" id="KW-1133">Transmembrane helix</keyword>
<reference evidence="2 3" key="1">
    <citation type="submission" date="2016-10" db="EMBL/GenBank/DDBJ databases">
        <authorList>
            <person name="de Groot N.N."/>
        </authorList>
    </citation>
    <scope>NUCLEOTIDE SEQUENCE [LARGE SCALE GENOMIC DNA]</scope>
    <source>
        <strain evidence="2 3">NLAE-zl-G419</strain>
    </source>
</reference>
<organism evidence="2 3">
    <name type="scientific">Clostridium cadaveris</name>
    <dbReference type="NCBI Taxonomy" id="1529"/>
    <lineage>
        <taxon>Bacteria</taxon>
        <taxon>Bacillati</taxon>
        <taxon>Bacillota</taxon>
        <taxon>Clostridia</taxon>
        <taxon>Eubacteriales</taxon>
        <taxon>Clostridiaceae</taxon>
        <taxon>Clostridium</taxon>
    </lineage>
</organism>